<evidence type="ECO:0000256" key="1">
    <source>
        <dbReference type="SAM" id="MobiDB-lite"/>
    </source>
</evidence>
<evidence type="ECO:0000313" key="2">
    <source>
        <dbReference type="EMBL" id="KAJ8447458.1"/>
    </source>
</evidence>
<feature type="region of interest" description="Disordered" evidence="1">
    <location>
        <begin position="118"/>
        <end position="151"/>
    </location>
</feature>
<feature type="compositionally biased region" description="Basic residues" evidence="1">
    <location>
        <begin position="139"/>
        <end position="151"/>
    </location>
</feature>
<dbReference type="AlphaFoldDB" id="A0A9Q1KQ08"/>
<accession>A0A9Q1KQ08</accession>
<dbReference type="PANTHER" id="PTHR35110:SF1">
    <property type="entry name" value="EXPRESSED PROTEIN"/>
    <property type="match status" value="1"/>
</dbReference>
<dbReference type="EMBL" id="JAKOGI010000038">
    <property type="protein sequence ID" value="KAJ8447458.1"/>
    <property type="molecule type" value="Genomic_DNA"/>
</dbReference>
<reference evidence="2" key="1">
    <citation type="submission" date="2022-04" db="EMBL/GenBank/DDBJ databases">
        <title>Carnegiea gigantea Genome sequencing and assembly v2.</title>
        <authorList>
            <person name="Copetti D."/>
            <person name="Sanderson M.J."/>
            <person name="Burquez A."/>
            <person name="Wojciechowski M.F."/>
        </authorList>
    </citation>
    <scope>NUCLEOTIDE SEQUENCE</scope>
    <source>
        <strain evidence="2">SGP5-SGP5p</strain>
        <tissue evidence="2">Aerial part</tissue>
    </source>
</reference>
<evidence type="ECO:0000313" key="3">
    <source>
        <dbReference type="Proteomes" id="UP001153076"/>
    </source>
</evidence>
<gene>
    <name evidence="2" type="ORF">Cgig2_019452</name>
</gene>
<keyword evidence="3" id="KW-1185">Reference proteome</keyword>
<organism evidence="2 3">
    <name type="scientific">Carnegiea gigantea</name>
    <dbReference type="NCBI Taxonomy" id="171969"/>
    <lineage>
        <taxon>Eukaryota</taxon>
        <taxon>Viridiplantae</taxon>
        <taxon>Streptophyta</taxon>
        <taxon>Embryophyta</taxon>
        <taxon>Tracheophyta</taxon>
        <taxon>Spermatophyta</taxon>
        <taxon>Magnoliopsida</taxon>
        <taxon>eudicotyledons</taxon>
        <taxon>Gunneridae</taxon>
        <taxon>Pentapetalae</taxon>
        <taxon>Caryophyllales</taxon>
        <taxon>Cactineae</taxon>
        <taxon>Cactaceae</taxon>
        <taxon>Cactoideae</taxon>
        <taxon>Echinocereeae</taxon>
        <taxon>Carnegiea</taxon>
    </lineage>
</organism>
<dbReference type="PANTHER" id="PTHR35110">
    <property type="entry name" value="EXPRESSED PROTEIN"/>
    <property type="match status" value="1"/>
</dbReference>
<name>A0A9Q1KQ08_9CARY</name>
<protein>
    <submittedName>
        <fullName evidence="2">Uncharacterized protein</fullName>
    </submittedName>
</protein>
<comment type="caution">
    <text evidence="2">The sequence shown here is derived from an EMBL/GenBank/DDBJ whole genome shotgun (WGS) entry which is preliminary data.</text>
</comment>
<dbReference type="OrthoDB" id="761792at2759"/>
<dbReference type="Proteomes" id="UP001153076">
    <property type="component" value="Unassembled WGS sequence"/>
</dbReference>
<proteinExistence type="predicted"/>
<sequence>MWSGWGFGSGGGGRGIIGGGEALKTWVRYMSRKRAENLRKINPKVPYPEATSIAQSLFNLVKERGPLTTPAAWTGAQEAGISGLKSKTHMKIMLKWMRGKKLLKQICQHVGSSKKFLVCTPEHTPPEQPDGSPKVKLQTGKRSKKGKKLAA</sequence>